<feature type="chain" id="PRO_5041687965" evidence="1">
    <location>
        <begin position="22"/>
        <end position="72"/>
    </location>
</feature>
<name>A0AA85AZT3_9TREM</name>
<proteinExistence type="predicted"/>
<protein>
    <submittedName>
        <fullName evidence="3">Uncharacterized protein</fullName>
    </submittedName>
</protein>
<dbReference type="WBParaSite" id="SMTH1_2050.1">
    <property type="protein sequence ID" value="SMTH1_2050.1"/>
    <property type="gene ID" value="SMTH1_2050"/>
</dbReference>
<organism evidence="2 3">
    <name type="scientific">Schistosoma mattheei</name>
    <dbReference type="NCBI Taxonomy" id="31246"/>
    <lineage>
        <taxon>Eukaryota</taxon>
        <taxon>Metazoa</taxon>
        <taxon>Spiralia</taxon>
        <taxon>Lophotrochozoa</taxon>
        <taxon>Platyhelminthes</taxon>
        <taxon>Trematoda</taxon>
        <taxon>Digenea</taxon>
        <taxon>Strigeidida</taxon>
        <taxon>Schistosomatoidea</taxon>
        <taxon>Schistosomatidae</taxon>
        <taxon>Schistosoma</taxon>
    </lineage>
</organism>
<accession>A0AA85AZT3</accession>
<reference evidence="3" key="1">
    <citation type="submission" date="2023-11" db="UniProtKB">
        <authorList>
            <consortium name="WormBaseParasite"/>
        </authorList>
    </citation>
    <scope>IDENTIFICATION</scope>
</reference>
<dbReference type="AlphaFoldDB" id="A0AA85AZT3"/>
<evidence type="ECO:0000313" key="2">
    <source>
        <dbReference type="Proteomes" id="UP000050791"/>
    </source>
</evidence>
<keyword evidence="1" id="KW-0732">Signal</keyword>
<feature type="signal peptide" evidence="1">
    <location>
        <begin position="1"/>
        <end position="21"/>
    </location>
</feature>
<dbReference type="Proteomes" id="UP000050791">
    <property type="component" value="Unassembled WGS sequence"/>
</dbReference>
<evidence type="ECO:0000256" key="1">
    <source>
        <dbReference type="SAM" id="SignalP"/>
    </source>
</evidence>
<sequence length="72" mass="7799">MSFKYLQLLLVLTLSINSQIADPPIVSLFSSNEADSVATDEPSQGLVSDFFQWLFSLFSSNEADSGNSGSHP</sequence>
<evidence type="ECO:0000313" key="3">
    <source>
        <dbReference type="WBParaSite" id="SMTH1_2050.1"/>
    </source>
</evidence>